<reference evidence="6" key="1">
    <citation type="submission" date="2019-11" db="EMBL/GenBank/DDBJ databases">
        <title>Isolation and characterization of a novel species in the genus Sulfuriferula.</title>
        <authorList>
            <person name="Mochizuki J."/>
            <person name="Kojima H."/>
            <person name="Fukui M."/>
        </authorList>
    </citation>
    <scope>NUCLEOTIDE SEQUENCE [LARGE SCALE GENOMIC DNA]</scope>
    <source>
        <strain evidence="6">SGTM</strain>
    </source>
</reference>
<proteinExistence type="predicted"/>
<evidence type="ECO:0000313" key="6">
    <source>
        <dbReference type="Proteomes" id="UP000463939"/>
    </source>
</evidence>
<evidence type="ECO:0000313" key="5">
    <source>
        <dbReference type="EMBL" id="BBO99584.1"/>
    </source>
</evidence>
<dbReference type="NCBIfam" id="NF008437">
    <property type="entry name" value="PRK11280.1"/>
    <property type="match status" value="1"/>
</dbReference>
<evidence type="ECO:0000259" key="4">
    <source>
        <dbReference type="Pfam" id="PF05433"/>
    </source>
</evidence>
<dbReference type="EMBL" id="AP021881">
    <property type="protein sequence ID" value="BBO99584.1"/>
    <property type="molecule type" value="Genomic_DNA"/>
</dbReference>
<dbReference type="GO" id="GO:0019867">
    <property type="term" value="C:outer membrane"/>
    <property type="evidence" value="ECO:0007669"/>
    <property type="project" value="InterPro"/>
</dbReference>
<dbReference type="InterPro" id="IPR008816">
    <property type="entry name" value="Gly_zipper_2TM_dom"/>
</dbReference>
<sequence length="189" mass="20485">MKKSVLITLLLGAVTNVAWADNQTSFNDRAQVISSTPVYQQVNDPRRECWTETVNANDGNNTAEHGYGGAILGGLVGGLLGNTVGGGNGRTAATAVGAVTGAMVGDKIGNQPVDNQPRQVEHCTNHDNYHQIISGYNVVYRYQDRTFNAVMPQDPGKFVNVNVNIGLADNQYDEHHEGHHHDRDANYNN</sequence>
<evidence type="ECO:0000256" key="1">
    <source>
        <dbReference type="ARBA" id="ARBA00004370"/>
    </source>
</evidence>
<organism evidence="5 6">
    <name type="scientific">Sulfuriferula nivalis</name>
    <dbReference type="NCBI Taxonomy" id="2675298"/>
    <lineage>
        <taxon>Bacteria</taxon>
        <taxon>Pseudomonadati</taxon>
        <taxon>Pseudomonadota</taxon>
        <taxon>Betaproteobacteria</taxon>
        <taxon>Nitrosomonadales</taxon>
        <taxon>Sulfuricellaceae</taxon>
        <taxon>Sulfuriferula</taxon>
    </lineage>
</organism>
<gene>
    <name evidence="5" type="ORF">SFSGTM_02930</name>
</gene>
<evidence type="ECO:0000256" key="2">
    <source>
        <dbReference type="ARBA" id="ARBA00023136"/>
    </source>
</evidence>
<feature type="chain" id="PRO_5032643385" description="Glycine zipper 2TM domain-containing protein" evidence="3">
    <location>
        <begin position="21"/>
        <end position="189"/>
    </location>
</feature>
<feature type="signal peptide" evidence="3">
    <location>
        <begin position="1"/>
        <end position="20"/>
    </location>
</feature>
<dbReference type="PANTHER" id="PTHR35603:SF2">
    <property type="entry name" value="OUTER MEMBRANE LIPOPROTEIN"/>
    <property type="match status" value="1"/>
</dbReference>
<dbReference type="Pfam" id="PF05433">
    <property type="entry name" value="Rick_17kDa_Anti"/>
    <property type="match status" value="1"/>
</dbReference>
<protein>
    <recommendedName>
        <fullName evidence="4">Glycine zipper 2TM domain-containing protein</fullName>
    </recommendedName>
</protein>
<dbReference type="KEGG" id="sniv:SFSGTM_02930"/>
<name>A0A809RD69_9PROT</name>
<dbReference type="AlphaFoldDB" id="A0A809RD69"/>
<dbReference type="PANTHER" id="PTHR35603">
    <property type="match status" value="1"/>
</dbReference>
<dbReference type="Proteomes" id="UP000463939">
    <property type="component" value="Chromosome"/>
</dbReference>
<keyword evidence="6" id="KW-1185">Reference proteome</keyword>
<feature type="domain" description="Glycine zipper 2TM" evidence="4">
    <location>
        <begin position="68"/>
        <end position="109"/>
    </location>
</feature>
<dbReference type="RefSeq" id="WP_162083619.1">
    <property type="nucleotide sequence ID" value="NZ_AP021881.1"/>
</dbReference>
<dbReference type="InterPro" id="IPR051407">
    <property type="entry name" value="Bact_OM_lipoprot/Surf_antigen"/>
</dbReference>
<keyword evidence="3" id="KW-0732">Signal</keyword>
<keyword evidence="2" id="KW-0472">Membrane</keyword>
<accession>A0A809RD69</accession>
<comment type="subcellular location">
    <subcellularLocation>
        <location evidence="1">Membrane</location>
    </subcellularLocation>
</comment>
<evidence type="ECO:0000256" key="3">
    <source>
        <dbReference type="SAM" id="SignalP"/>
    </source>
</evidence>